<evidence type="ECO:0000259" key="2">
    <source>
        <dbReference type="Pfam" id="PF24883"/>
    </source>
</evidence>
<name>A0A9P5YN20_9AGAR</name>
<dbReference type="PANTHER" id="PTHR10039">
    <property type="entry name" value="AMELOGENIN"/>
    <property type="match status" value="1"/>
</dbReference>
<dbReference type="EMBL" id="MU155843">
    <property type="protein sequence ID" value="KAF9470806.1"/>
    <property type="molecule type" value="Genomic_DNA"/>
</dbReference>
<feature type="domain" description="Nephrocystin 3-like N-terminal" evidence="2">
    <location>
        <begin position="41"/>
        <end position="209"/>
    </location>
</feature>
<dbReference type="InterPro" id="IPR056884">
    <property type="entry name" value="NPHP3-like_N"/>
</dbReference>
<gene>
    <name evidence="3" type="ORF">BDN70DRAFT_998822</name>
</gene>
<dbReference type="Proteomes" id="UP000807469">
    <property type="component" value="Unassembled WGS sequence"/>
</dbReference>
<dbReference type="InterPro" id="IPR027417">
    <property type="entry name" value="P-loop_NTPase"/>
</dbReference>
<dbReference type="OrthoDB" id="3038309at2759"/>
<dbReference type="PANTHER" id="PTHR10039:SF14">
    <property type="entry name" value="NACHT DOMAIN-CONTAINING PROTEIN"/>
    <property type="match status" value="1"/>
</dbReference>
<evidence type="ECO:0000256" key="1">
    <source>
        <dbReference type="ARBA" id="ARBA00022737"/>
    </source>
</evidence>
<evidence type="ECO:0000313" key="4">
    <source>
        <dbReference type="Proteomes" id="UP000807469"/>
    </source>
</evidence>
<dbReference type="Pfam" id="PF24883">
    <property type="entry name" value="NPHP3_N"/>
    <property type="match status" value="1"/>
</dbReference>
<keyword evidence="1" id="KW-0677">Repeat</keyword>
<sequence length="346" mass="39055">MVQRGLDLLREQVSQGALHNSKERAHLPRRHPGTRVELIDDIKTWLDDVNDPHLILWLKGLDGIGKSVIAEAISTHCYEEGRLLGGFFVSESTPMETRQHDVTRIAPTIAHQMEQNPHLQLSRFIGGVVEENPLIFGLNLPTQVEKLIIEPLSLRSDEMACRMPPVLVVLDGLDQIPKKGSQIQVVEAFSKAVVQAQHQIPVKLLLCSRPQRVIQSAFMDSRITPFIRTISLENDYSGDEDIRTFLIDEFREFRRTYPSPHIFPTIWPMDSAIDELVERASGRFAYASAVLDYVRDESADPIRRLSIALGLSTRSSAISRGPRKASISGPFIFTCTAFFFCLDLTW</sequence>
<accession>A0A9P5YN20</accession>
<protein>
    <recommendedName>
        <fullName evidence="2">Nephrocystin 3-like N-terminal domain-containing protein</fullName>
    </recommendedName>
</protein>
<proteinExistence type="predicted"/>
<dbReference type="SUPFAM" id="SSF52540">
    <property type="entry name" value="P-loop containing nucleoside triphosphate hydrolases"/>
    <property type="match status" value="1"/>
</dbReference>
<reference evidence="3" key="1">
    <citation type="submission" date="2020-11" db="EMBL/GenBank/DDBJ databases">
        <authorList>
            <consortium name="DOE Joint Genome Institute"/>
            <person name="Ahrendt S."/>
            <person name="Riley R."/>
            <person name="Andreopoulos W."/>
            <person name="Labutti K."/>
            <person name="Pangilinan J."/>
            <person name="Ruiz-Duenas F.J."/>
            <person name="Barrasa J.M."/>
            <person name="Sanchez-Garcia M."/>
            <person name="Camarero S."/>
            <person name="Miyauchi S."/>
            <person name="Serrano A."/>
            <person name="Linde D."/>
            <person name="Babiker R."/>
            <person name="Drula E."/>
            <person name="Ayuso-Fernandez I."/>
            <person name="Pacheco R."/>
            <person name="Padilla G."/>
            <person name="Ferreira P."/>
            <person name="Barriuso J."/>
            <person name="Kellner H."/>
            <person name="Castanera R."/>
            <person name="Alfaro M."/>
            <person name="Ramirez L."/>
            <person name="Pisabarro A.G."/>
            <person name="Kuo A."/>
            <person name="Tritt A."/>
            <person name="Lipzen A."/>
            <person name="He G."/>
            <person name="Yan M."/>
            <person name="Ng V."/>
            <person name="Cullen D."/>
            <person name="Martin F."/>
            <person name="Rosso M.-N."/>
            <person name="Henrissat B."/>
            <person name="Hibbett D."/>
            <person name="Martinez A.T."/>
            <person name="Grigoriev I.V."/>
        </authorList>
    </citation>
    <scope>NUCLEOTIDE SEQUENCE</scope>
    <source>
        <strain evidence="3">CIRM-BRFM 674</strain>
    </source>
</reference>
<organism evidence="3 4">
    <name type="scientific">Pholiota conissans</name>
    <dbReference type="NCBI Taxonomy" id="109636"/>
    <lineage>
        <taxon>Eukaryota</taxon>
        <taxon>Fungi</taxon>
        <taxon>Dikarya</taxon>
        <taxon>Basidiomycota</taxon>
        <taxon>Agaricomycotina</taxon>
        <taxon>Agaricomycetes</taxon>
        <taxon>Agaricomycetidae</taxon>
        <taxon>Agaricales</taxon>
        <taxon>Agaricineae</taxon>
        <taxon>Strophariaceae</taxon>
        <taxon>Pholiota</taxon>
    </lineage>
</organism>
<evidence type="ECO:0000313" key="3">
    <source>
        <dbReference type="EMBL" id="KAF9470806.1"/>
    </source>
</evidence>
<keyword evidence="4" id="KW-1185">Reference proteome</keyword>
<dbReference type="Gene3D" id="3.40.50.300">
    <property type="entry name" value="P-loop containing nucleotide triphosphate hydrolases"/>
    <property type="match status" value="1"/>
</dbReference>
<dbReference type="AlphaFoldDB" id="A0A9P5YN20"/>
<comment type="caution">
    <text evidence="3">The sequence shown here is derived from an EMBL/GenBank/DDBJ whole genome shotgun (WGS) entry which is preliminary data.</text>
</comment>